<evidence type="ECO:0000313" key="4">
    <source>
        <dbReference type="EMBL" id="CAE7220237.1"/>
    </source>
</evidence>
<evidence type="ECO:0000313" key="5">
    <source>
        <dbReference type="Proteomes" id="UP000601435"/>
    </source>
</evidence>
<dbReference type="SMART" id="SM00563">
    <property type="entry name" value="PlsC"/>
    <property type="match status" value="1"/>
</dbReference>
<dbReference type="OrthoDB" id="431951at2759"/>
<accession>A0A812K3T9</accession>
<keyword evidence="1" id="KW-0808">Transferase</keyword>
<comment type="caution">
    <text evidence="4">The sequence shown here is derived from an EMBL/GenBank/DDBJ whole genome shotgun (WGS) entry which is preliminary data.</text>
</comment>
<dbReference type="InterPro" id="IPR002123">
    <property type="entry name" value="Plipid/glycerol_acylTrfase"/>
</dbReference>
<dbReference type="GO" id="GO:0006654">
    <property type="term" value="P:phosphatidic acid biosynthetic process"/>
    <property type="evidence" value="ECO:0007669"/>
    <property type="project" value="TreeGrafter"/>
</dbReference>
<dbReference type="CDD" id="cd07989">
    <property type="entry name" value="LPLAT_AGPAT-like"/>
    <property type="match status" value="1"/>
</dbReference>
<dbReference type="Pfam" id="PF01553">
    <property type="entry name" value="Acyltransferase"/>
    <property type="match status" value="1"/>
</dbReference>
<dbReference type="AlphaFoldDB" id="A0A812K3T9"/>
<gene>
    <name evidence="4" type="ORF">SNEC2469_LOCUS2767</name>
</gene>
<dbReference type="EMBL" id="CAJNJA010007098">
    <property type="protein sequence ID" value="CAE7220237.1"/>
    <property type="molecule type" value="Genomic_DNA"/>
</dbReference>
<organism evidence="4 5">
    <name type="scientific">Symbiodinium necroappetens</name>
    <dbReference type="NCBI Taxonomy" id="1628268"/>
    <lineage>
        <taxon>Eukaryota</taxon>
        <taxon>Sar</taxon>
        <taxon>Alveolata</taxon>
        <taxon>Dinophyceae</taxon>
        <taxon>Suessiales</taxon>
        <taxon>Symbiodiniaceae</taxon>
        <taxon>Symbiodinium</taxon>
    </lineage>
</organism>
<dbReference type="GO" id="GO:0005783">
    <property type="term" value="C:endoplasmic reticulum"/>
    <property type="evidence" value="ECO:0007669"/>
    <property type="project" value="TreeGrafter"/>
</dbReference>
<protein>
    <recommendedName>
        <fullName evidence="3">Phospholipid/glycerol acyltransferase domain-containing protein</fullName>
    </recommendedName>
</protein>
<keyword evidence="2" id="KW-0012">Acyltransferase</keyword>
<keyword evidence="5" id="KW-1185">Reference proteome</keyword>
<reference evidence="4" key="1">
    <citation type="submission" date="2021-02" db="EMBL/GenBank/DDBJ databases">
        <authorList>
            <person name="Dougan E. K."/>
            <person name="Rhodes N."/>
            <person name="Thang M."/>
            <person name="Chan C."/>
        </authorList>
    </citation>
    <scope>NUCLEOTIDE SEQUENCE</scope>
</reference>
<proteinExistence type="predicted"/>
<evidence type="ECO:0000256" key="2">
    <source>
        <dbReference type="ARBA" id="ARBA00023315"/>
    </source>
</evidence>
<sequence length="295" mass="33284">MGSMLGKLCVGCFGACFALNLLWATLFMRFVGLLPMEKRRRESICLVVVQAAWRISLFFCPWVSISHSDDTAAEWRGMQQKMEGVTEQPLMVLGNHASFLDVIVATCCMPASVLIKCRTYMDAHLFAMPLISTVCRSVGHFPVYFNSAEAGVFKVDKEKNEKVDQEVDKHLHSGGWLCFYPEGQCNRTPDQLMPFRYGGMKKALEFDARLISVVCHGNEKVWPRKMKMGGLPGSIRVSCKQLAPDGVKALVKQLRESEDISAEDKKGEDFELLARHLQRVMQTQYDDMNGRAKED</sequence>
<dbReference type="PANTHER" id="PTHR10434:SF48">
    <property type="entry name" value="PUTATIVE-RELATED"/>
    <property type="match status" value="1"/>
</dbReference>
<feature type="domain" description="Phospholipid/glycerol acyltransferase" evidence="3">
    <location>
        <begin position="90"/>
        <end position="218"/>
    </location>
</feature>
<evidence type="ECO:0000259" key="3">
    <source>
        <dbReference type="SMART" id="SM00563"/>
    </source>
</evidence>
<dbReference type="SUPFAM" id="SSF69593">
    <property type="entry name" value="Glycerol-3-phosphate (1)-acyltransferase"/>
    <property type="match status" value="1"/>
</dbReference>
<dbReference type="PANTHER" id="PTHR10434">
    <property type="entry name" value="1-ACYL-SN-GLYCEROL-3-PHOSPHATE ACYLTRANSFERASE"/>
    <property type="match status" value="1"/>
</dbReference>
<evidence type="ECO:0000256" key="1">
    <source>
        <dbReference type="ARBA" id="ARBA00022679"/>
    </source>
</evidence>
<name>A0A812K3T9_9DINO</name>
<dbReference type="Proteomes" id="UP000601435">
    <property type="component" value="Unassembled WGS sequence"/>
</dbReference>
<dbReference type="GO" id="GO:0003841">
    <property type="term" value="F:1-acylglycerol-3-phosphate O-acyltransferase activity"/>
    <property type="evidence" value="ECO:0007669"/>
    <property type="project" value="TreeGrafter"/>
</dbReference>